<dbReference type="EMBL" id="JBHUCM010000019">
    <property type="protein sequence ID" value="MFD1540705.1"/>
    <property type="molecule type" value="Genomic_DNA"/>
</dbReference>
<evidence type="ECO:0000256" key="1">
    <source>
        <dbReference type="SAM" id="Coils"/>
    </source>
</evidence>
<sequence length="106" mass="11200">MEGMEDARARLEALIAAAEQAEARVEEWSAAEFTGEADQGGIVAVTDALGTITRLEISPRSRRRLDATGLAAAILAAITTAEEAAATSRDALLGDLHPAPHRHVQR</sequence>
<evidence type="ECO:0000313" key="2">
    <source>
        <dbReference type="EMBL" id="MFD1540705.1"/>
    </source>
</evidence>
<feature type="coiled-coil region" evidence="1">
    <location>
        <begin position="1"/>
        <end position="31"/>
    </location>
</feature>
<name>A0ABW4GDV7_9ACTN</name>
<keyword evidence="1" id="KW-0175">Coiled coil</keyword>
<reference evidence="3" key="1">
    <citation type="journal article" date="2019" name="Int. J. Syst. Evol. Microbiol.">
        <title>The Global Catalogue of Microorganisms (GCM) 10K type strain sequencing project: providing services to taxonomists for standard genome sequencing and annotation.</title>
        <authorList>
            <consortium name="The Broad Institute Genomics Platform"/>
            <consortium name="The Broad Institute Genome Sequencing Center for Infectious Disease"/>
            <person name="Wu L."/>
            <person name="Ma J."/>
        </authorList>
    </citation>
    <scope>NUCLEOTIDE SEQUENCE [LARGE SCALE GENOMIC DNA]</scope>
    <source>
        <strain evidence="3">CGMCC 1.15399</strain>
    </source>
</reference>
<evidence type="ECO:0000313" key="3">
    <source>
        <dbReference type="Proteomes" id="UP001597097"/>
    </source>
</evidence>
<proteinExistence type="predicted"/>
<keyword evidence="3" id="KW-1185">Reference proteome</keyword>
<dbReference type="Proteomes" id="UP001597097">
    <property type="component" value="Unassembled WGS sequence"/>
</dbReference>
<dbReference type="RefSeq" id="WP_219527131.1">
    <property type="nucleotide sequence ID" value="NZ_JAHKRM010000001.1"/>
</dbReference>
<gene>
    <name evidence="2" type="ORF">ACFSJ0_26860</name>
</gene>
<protein>
    <submittedName>
        <fullName evidence="2">YbaB/EbfC family nucleoid-associated protein</fullName>
    </submittedName>
</protein>
<comment type="caution">
    <text evidence="2">The sequence shown here is derived from an EMBL/GenBank/DDBJ whole genome shotgun (WGS) entry which is preliminary data.</text>
</comment>
<dbReference type="InterPro" id="IPR004401">
    <property type="entry name" value="YbaB/EbfC"/>
</dbReference>
<organism evidence="2 3">
    <name type="scientific">Nonomuraea guangzhouensis</name>
    <dbReference type="NCBI Taxonomy" id="1291555"/>
    <lineage>
        <taxon>Bacteria</taxon>
        <taxon>Bacillati</taxon>
        <taxon>Actinomycetota</taxon>
        <taxon>Actinomycetes</taxon>
        <taxon>Streptosporangiales</taxon>
        <taxon>Streptosporangiaceae</taxon>
        <taxon>Nonomuraea</taxon>
    </lineage>
</organism>
<accession>A0ABW4GDV7</accession>
<dbReference type="Pfam" id="PF02575">
    <property type="entry name" value="YbaB_DNA_bd"/>
    <property type="match status" value="1"/>
</dbReference>